<protein>
    <submittedName>
        <fullName evidence="1">Uncharacterized protein</fullName>
    </submittedName>
</protein>
<reference evidence="2" key="1">
    <citation type="journal article" date="2019" name="Int. J. Syst. Evol. Microbiol.">
        <title>The Global Catalogue of Microorganisms (GCM) 10K type strain sequencing project: providing services to taxonomists for standard genome sequencing and annotation.</title>
        <authorList>
            <consortium name="The Broad Institute Genomics Platform"/>
            <consortium name="The Broad Institute Genome Sequencing Center for Infectious Disease"/>
            <person name="Wu L."/>
            <person name="Ma J."/>
        </authorList>
    </citation>
    <scope>NUCLEOTIDE SEQUENCE [LARGE SCALE GENOMIC DNA]</scope>
    <source>
        <strain evidence="2">ICMP 6774ER</strain>
    </source>
</reference>
<accession>A0ABW4T142</accession>
<keyword evidence="2" id="KW-1185">Reference proteome</keyword>
<dbReference type="Proteomes" id="UP001597368">
    <property type="component" value="Unassembled WGS sequence"/>
</dbReference>
<sequence>MVSAPFTGFAAMTSGGVDCSMFVGLPVSAVAYLLLCRSLDIAAEHRSAEQEGALTVH</sequence>
<dbReference type="EMBL" id="JBHUFV010000043">
    <property type="protein sequence ID" value="MFD1935361.1"/>
    <property type="molecule type" value="Genomic_DNA"/>
</dbReference>
<comment type="caution">
    <text evidence="1">The sequence shown here is derived from an EMBL/GenBank/DDBJ whole genome shotgun (WGS) entry which is preliminary data.</text>
</comment>
<evidence type="ECO:0000313" key="1">
    <source>
        <dbReference type="EMBL" id="MFD1935361.1"/>
    </source>
</evidence>
<name>A0ABW4T142_9ACTN</name>
<organism evidence="1 2">
    <name type="scientific">Nonomuraea mangrovi</name>
    <dbReference type="NCBI Taxonomy" id="2316207"/>
    <lineage>
        <taxon>Bacteria</taxon>
        <taxon>Bacillati</taxon>
        <taxon>Actinomycetota</taxon>
        <taxon>Actinomycetes</taxon>
        <taxon>Streptosporangiales</taxon>
        <taxon>Streptosporangiaceae</taxon>
        <taxon>Nonomuraea</taxon>
    </lineage>
</organism>
<gene>
    <name evidence="1" type="ORF">ACFSKW_28185</name>
</gene>
<evidence type="ECO:0000313" key="2">
    <source>
        <dbReference type="Proteomes" id="UP001597368"/>
    </source>
</evidence>
<proteinExistence type="predicted"/>
<dbReference type="RefSeq" id="WP_379575478.1">
    <property type="nucleotide sequence ID" value="NZ_JBHUFV010000043.1"/>
</dbReference>